<evidence type="ECO:0000256" key="1">
    <source>
        <dbReference type="ARBA" id="ARBA00004651"/>
    </source>
</evidence>
<proteinExistence type="inferred from homology"/>
<feature type="transmembrane region" description="Helical" evidence="7">
    <location>
        <begin position="12"/>
        <end position="42"/>
    </location>
</feature>
<comment type="caution">
    <text evidence="8">The sequence shown here is derived from an EMBL/GenBank/DDBJ whole genome shotgun (WGS) entry which is preliminary data.</text>
</comment>
<evidence type="ECO:0000313" key="8">
    <source>
        <dbReference type="EMBL" id="RLV54882.1"/>
    </source>
</evidence>
<evidence type="ECO:0000256" key="2">
    <source>
        <dbReference type="ARBA" id="ARBA00007977"/>
    </source>
</evidence>
<evidence type="ECO:0000256" key="4">
    <source>
        <dbReference type="ARBA" id="ARBA00022692"/>
    </source>
</evidence>
<feature type="transmembrane region" description="Helical" evidence="7">
    <location>
        <begin position="109"/>
        <end position="129"/>
    </location>
</feature>
<protein>
    <submittedName>
        <fullName evidence="8">Putative sulfate exporter family transporter</fullName>
    </submittedName>
</protein>
<dbReference type="PANTHER" id="PTHR30106:SF2">
    <property type="entry name" value="UPF0324 INNER MEMBRANE PROTEIN YEIH"/>
    <property type="match status" value="1"/>
</dbReference>
<feature type="transmembrane region" description="Helical" evidence="7">
    <location>
        <begin position="200"/>
        <end position="219"/>
    </location>
</feature>
<comment type="subcellular location">
    <subcellularLocation>
        <location evidence="1">Cell membrane</location>
        <topology evidence="1">Multi-pass membrane protein</topology>
    </subcellularLocation>
</comment>
<feature type="transmembrane region" description="Helical" evidence="7">
    <location>
        <begin position="291"/>
        <end position="313"/>
    </location>
</feature>
<feature type="transmembrane region" description="Helical" evidence="7">
    <location>
        <begin position="262"/>
        <end position="279"/>
    </location>
</feature>
<gene>
    <name evidence="8" type="ORF">D9V41_13755</name>
</gene>
<sequence>MTPVTRSGLLLAAIALIGAVASGWPVSPLVVALVAGVAVAQFPERWRPATIDDLGRFALRLGVVLLGLRLSAGQLADIGLAGLVVVVLTVTATYTATRVVGRRLGLDEDLVTLVAVGFSICGAAAIAGIQDVVRARGAAVAQAVAMVTIFGSAMIAVVPLTADLLGLGPRETAVWAGASIHEVAQVVAAGAAAAPTAVGIAVTVKLARVMLLAPLAVVVGRGRTAGGARTLRVPWFVIGFLLAVGVRSTGVLDPAVLATADRLATGLLAAGMFALGTTVQLRTLAQGTARLFVLAATSTAVAAGVPLALVHLLL</sequence>
<dbReference type="Proteomes" id="UP000282515">
    <property type="component" value="Unassembled WGS sequence"/>
</dbReference>
<keyword evidence="3" id="KW-1003">Cell membrane</keyword>
<dbReference type="InterPro" id="IPR018383">
    <property type="entry name" value="UPF0324_pro"/>
</dbReference>
<dbReference type="PANTHER" id="PTHR30106">
    <property type="entry name" value="INNER MEMBRANE PROTEIN YEIH-RELATED"/>
    <property type="match status" value="1"/>
</dbReference>
<feature type="transmembrane region" description="Helical" evidence="7">
    <location>
        <begin position="231"/>
        <end position="250"/>
    </location>
</feature>
<dbReference type="AlphaFoldDB" id="A0A3L8PLJ5"/>
<name>A0A3L8PLJ5_9ACTN</name>
<feature type="transmembrane region" description="Helical" evidence="7">
    <location>
        <begin position="141"/>
        <end position="162"/>
    </location>
</feature>
<keyword evidence="9" id="KW-1185">Reference proteome</keyword>
<dbReference type="OrthoDB" id="9766798at2"/>
<evidence type="ECO:0000256" key="7">
    <source>
        <dbReference type="SAM" id="Phobius"/>
    </source>
</evidence>
<evidence type="ECO:0000256" key="5">
    <source>
        <dbReference type="ARBA" id="ARBA00022989"/>
    </source>
</evidence>
<organism evidence="8 9">
    <name type="scientific">Aeromicrobium phragmitis</name>
    <dbReference type="NCBI Taxonomy" id="2478914"/>
    <lineage>
        <taxon>Bacteria</taxon>
        <taxon>Bacillati</taxon>
        <taxon>Actinomycetota</taxon>
        <taxon>Actinomycetes</taxon>
        <taxon>Propionibacteriales</taxon>
        <taxon>Nocardioidaceae</taxon>
        <taxon>Aeromicrobium</taxon>
    </lineage>
</organism>
<dbReference type="EMBL" id="RDBF01000012">
    <property type="protein sequence ID" value="RLV54882.1"/>
    <property type="molecule type" value="Genomic_DNA"/>
</dbReference>
<reference evidence="8 9" key="1">
    <citation type="submission" date="2018-10" db="EMBL/GenBank/DDBJ databases">
        <title>Aeromicrobium sp. 9W16Y-2 whole genome shotgun sequence.</title>
        <authorList>
            <person name="Li F."/>
        </authorList>
    </citation>
    <scope>NUCLEOTIDE SEQUENCE [LARGE SCALE GENOMIC DNA]</scope>
    <source>
        <strain evidence="8 9">9W16Y-2</strain>
    </source>
</reference>
<dbReference type="GO" id="GO:0005886">
    <property type="term" value="C:plasma membrane"/>
    <property type="evidence" value="ECO:0007669"/>
    <property type="project" value="UniProtKB-SubCell"/>
</dbReference>
<keyword evidence="6 7" id="KW-0472">Membrane</keyword>
<keyword evidence="5 7" id="KW-1133">Transmembrane helix</keyword>
<dbReference type="Pfam" id="PF03601">
    <property type="entry name" value="Cons_hypoth698"/>
    <property type="match status" value="1"/>
</dbReference>
<keyword evidence="4 7" id="KW-0812">Transmembrane</keyword>
<dbReference type="RefSeq" id="WP_121795158.1">
    <property type="nucleotide sequence ID" value="NZ_RDBF01000012.1"/>
</dbReference>
<feature type="transmembrane region" description="Helical" evidence="7">
    <location>
        <begin position="78"/>
        <end position="97"/>
    </location>
</feature>
<accession>A0A3L8PLJ5</accession>
<evidence type="ECO:0000256" key="3">
    <source>
        <dbReference type="ARBA" id="ARBA00022475"/>
    </source>
</evidence>
<evidence type="ECO:0000313" key="9">
    <source>
        <dbReference type="Proteomes" id="UP000282515"/>
    </source>
</evidence>
<evidence type="ECO:0000256" key="6">
    <source>
        <dbReference type="ARBA" id="ARBA00023136"/>
    </source>
</evidence>
<comment type="similarity">
    <text evidence="2">Belongs to the UPF0324 family.</text>
</comment>